<evidence type="ECO:0000259" key="1">
    <source>
        <dbReference type="Pfam" id="PF00078"/>
    </source>
</evidence>
<organism evidence="4">
    <name type="scientific">Rodentolepis nana</name>
    <name type="common">Dwarf tapeworm</name>
    <name type="synonym">Hymenolepis nana</name>
    <dbReference type="NCBI Taxonomy" id="102285"/>
    <lineage>
        <taxon>Eukaryota</taxon>
        <taxon>Metazoa</taxon>
        <taxon>Spiralia</taxon>
        <taxon>Lophotrochozoa</taxon>
        <taxon>Platyhelminthes</taxon>
        <taxon>Cestoda</taxon>
        <taxon>Eucestoda</taxon>
        <taxon>Cyclophyllidea</taxon>
        <taxon>Hymenolepididae</taxon>
        <taxon>Rodentolepis</taxon>
    </lineage>
</organism>
<dbReference type="AlphaFoldDB" id="A0A0R3T4D7"/>
<dbReference type="OrthoDB" id="6147158at2759"/>
<feature type="domain" description="Reverse transcriptase" evidence="1">
    <location>
        <begin position="2"/>
        <end position="156"/>
    </location>
</feature>
<name>A0A0R3T4D7_RODNA</name>
<accession>A0A0R3T4D7</accession>
<dbReference type="Proteomes" id="UP000278807">
    <property type="component" value="Unassembled WGS sequence"/>
</dbReference>
<evidence type="ECO:0000313" key="2">
    <source>
        <dbReference type="EMBL" id="VDN97777.1"/>
    </source>
</evidence>
<dbReference type="InterPro" id="IPR000477">
    <property type="entry name" value="RT_dom"/>
</dbReference>
<proteinExistence type="predicted"/>
<gene>
    <name evidence="2" type="ORF">HNAJ_LOCUS1918</name>
</gene>
<sequence length="167" mass="19342">MVTTRLTWFLEISNILRMEQAGFRPQRSTNQQVATPSQLIKDALVARNILTAVFVDFTSAYNLVRKENFILKLTKIGIKHSKLNWIKHSLDKDHANSDMETICSNLIFYKQAYHQELSKAALFNVFIIEIAELVQTVTGIKCLLYADDLVLWYSAPRRNLRRGWKVP</sequence>
<dbReference type="WBParaSite" id="HNAJ_0000191901-mRNA-1">
    <property type="protein sequence ID" value="HNAJ_0000191901-mRNA-1"/>
    <property type="gene ID" value="HNAJ_0000191901"/>
</dbReference>
<dbReference type="STRING" id="102285.A0A0R3T4D7"/>
<dbReference type="EMBL" id="UZAE01000836">
    <property type="protein sequence ID" value="VDN97777.1"/>
    <property type="molecule type" value="Genomic_DNA"/>
</dbReference>
<protein>
    <submittedName>
        <fullName evidence="4">Reverse transcriptase domain-containing protein</fullName>
    </submittedName>
</protein>
<evidence type="ECO:0000313" key="4">
    <source>
        <dbReference type="WBParaSite" id="HNAJ_0000191901-mRNA-1"/>
    </source>
</evidence>
<keyword evidence="3" id="KW-1185">Reference proteome</keyword>
<evidence type="ECO:0000313" key="3">
    <source>
        <dbReference type="Proteomes" id="UP000278807"/>
    </source>
</evidence>
<reference evidence="2 3" key="2">
    <citation type="submission" date="2018-11" db="EMBL/GenBank/DDBJ databases">
        <authorList>
            <consortium name="Pathogen Informatics"/>
        </authorList>
    </citation>
    <scope>NUCLEOTIDE SEQUENCE [LARGE SCALE GENOMIC DNA]</scope>
</reference>
<dbReference type="Pfam" id="PF00078">
    <property type="entry name" value="RVT_1"/>
    <property type="match status" value="1"/>
</dbReference>
<reference evidence="4" key="1">
    <citation type="submission" date="2017-02" db="UniProtKB">
        <authorList>
            <consortium name="WormBaseParasite"/>
        </authorList>
    </citation>
    <scope>IDENTIFICATION</scope>
</reference>